<dbReference type="InterPro" id="IPR000537">
    <property type="entry name" value="UbiA_prenyltransferase"/>
</dbReference>
<evidence type="ECO:0000256" key="1">
    <source>
        <dbReference type="ARBA" id="ARBA00004141"/>
    </source>
</evidence>
<dbReference type="GO" id="GO:0016765">
    <property type="term" value="F:transferase activity, transferring alkyl or aryl (other than methyl) groups"/>
    <property type="evidence" value="ECO:0007669"/>
    <property type="project" value="InterPro"/>
</dbReference>
<keyword evidence="4 5" id="KW-0472">Membrane</keyword>
<organism evidence="6 7">
    <name type="scientific">Rhizopogon vinicolor AM-OR11-026</name>
    <dbReference type="NCBI Taxonomy" id="1314800"/>
    <lineage>
        <taxon>Eukaryota</taxon>
        <taxon>Fungi</taxon>
        <taxon>Dikarya</taxon>
        <taxon>Basidiomycota</taxon>
        <taxon>Agaricomycotina</taxon>
        <taxon>Agaricomycetes</taxon>
        <taxon>Agaricomycetidae</taxon>
        <taxon>Boletales</taxon>
        <taxon>Suillineae</taxon>
        <taxon>Rhizopogonaceae</taxon>
        <taxon>Rhizopogon</taxon>
    </lineage>
</organism>
<dbReference type="PANTHER" id="PTHR42723:SF1">
    <property type="entry name" value="CHLOROPHYLL SYNTHASE, CHLOROPLASTIC"/>
    <property type="match status" value="1"/>
</dbReference>
<dbReference type="Proteomes" id="UP000092154">
    <property type="component" value="Unassembled WGS sequence"/>
</dbReference>
<reference evidence="6 7" key="1">
    <citation type="submission" date="2016-06" db="EMBL/GenBank/DDBJ databases">
        <title>Comparative genomics of the ectomycorrhizal sister species Rhizopogon vinicolor and Rhizopogon vesiculosus (Basidiomycota: Boletales) reveals a divergence of the mating type B locus.</title>
        <authorList>
            <consortium name="DOE Joint Genome Institute"/>
            <person name="Mujic A.B."/>
            <person name="Kuo A."/>
            <person name="Tritt A."/>
            <person name="Lipzen A."/>
            <person name="Chen C."/>
            <person name="Johnson J."/>
            <person name="Sharma A."/>
            <person name="Barry K."/>
            <person name="Grigoriev I.V."/>
            <person name="Spatafora J.W."/>
        </authorList>
    </citation>
    <scope>NUCLEOTIDE SEQUENCE [LARGE SCALE GENOMIC DNA]</scope>
    <source>
        <strain evidence="6 7">AM-OR11-026</strain>
    </source>
</reference>
<dbReference type="STRING" id="1314800.A0A1B7MN39"/>
<dbReference type="InterPro" id="IPR044878">
    <property type="entry name" value="UbiA_sf"/>
</dbReference>
<keyword evidence="7" id="KW-1185">Reference proteome</keyword>
<evidence type="ECO:0000256" key="2">
    <source>
        <dbReference type="ARBA" id="ARBA00022692"/>
    </source>
</evidence>
<dbReference type="InParanoid" id="A0A1B7MN39"/>
<feature type="transmembrane region" description="Helical" evidence="5">
    <location>
        <begin position="238"/>
        <end position="257"/>
    </location>
</feature>
<dbReference type="EMBL" id="KV448672">
    <property type="protein sequence ID" value="OAX34007.1"/>
    <property type="molecule type" value="Genomic_DNA"/>
</dbReference>
<dbReference type="Gene3D" id="1.10.357.140">
    <property type="entry name" value="UbiA prenyltransferase"/>
    <property type="match status" value="1"/>
</dbReference>
<dbReference type="Pfam" id="PF01040">
    <property type="entry name" value="UbiA"/>
    <property type="match status" value="1"/>
</dbReference>
<dbReference type="CDD" id="cd13965">
    <property type="entry name" value="PT_UbiA_3"/>
    <property type="match status" value="1"/>
</dbReference>
<dbReference type="OrthoDB" id="434972at2759"/>
<proteinExistence type="predicted"/>
<evidence type="ECO:0000313" key="6">
    <source>
        <dbReference type="EMBL" id="OAX34007.1"/>
    </source>
</evidence>
<evidence type="ECO:0000256" key="5">
    <source>
        <dbReference type="SAM" id="Phobius"/>
    </source>
</evidence>
<evidence type="ECO:0008006" key="8">
    <source>
        <dbReference type="Google" id="ProtNLM"/>
    </source>
</evidence>
<comment type="subcellular location">
    <subcellularLocation>
        <location evidence="1">Membrane</location>
        <topology evidence="1">Multi-pass membrane protein</topology>
    </subcellularLocation>
</comment>
<protein>
    <recommendedName>
        <fullName evidence="8">UbiA prenyltransferase</fullName>
    </recommendedName>
</protein>
<feature type="transmembrane region" description="Helical" evidence="5">
    <location>
        <begin position="6"/>
        <end position="23"/>
    </location>
</feature>
<sequence>MKTSALAKTDALFGFLLTLFWFVKSDIKTTLIPITILSLTSAPLCTTGRIFPVVWWIFLHLLQFDTSNQILDVEEDIKNKPFRPLPAGRISPRDATILRWSLVPICWISSVLHGGTVLFSSMLLVLFTIIYNELQGSRHWISKNLVTAMGFTTFEVGGTLIAGCNASHMDTVGRLSVAISTAVFATTIHAQDFKDETGDRLIGRMTLPVVSPQVGRASILPLLVMWSIALSFVWRLTWAGTIIFVCFALFVGLRFLLLRSMKADQTSFLLYNMWLSVVHLLPGYWRYIGGSNIDMISPSVVYVDK</sequence>
<evidence type="ECO:0000256" key="4">
    <source>
        <dbReference type="ARBA" id="ARBA00023136"/>
    </source>
</evidence>
<gene>
    <name evidence="6" type="ORF">K503DRAFT_747963</name>
</gene>
<dbReference type="GO" id="GO:0016020">
    <property type="term" value="C:membrane"/>
    <property type="evidence" value="ECO:0007669"/>
    <property type="project" value="UniProtKB-SubCell"/>
</dbReference>
<dbReference type="AlphaFoldDB" id="A0A1B7MN39"/>
<dbReference type="PANTHER" id="PTHR42723">
    <property type="entry name" value="CHLOROPHYLL SYNTHASE"/>
    <property type="match status" value="1"/>
</dbReference>
<evidence type="ECO:0000256" key="3">
    <source>
        <dbReference type="ARBA" id="ARBA00022989"/>
    </source>
</evidence>
<feature type="transmembrane region" description="Helical" evidence="5">
    <location>
        <begin position="269"/>
        <end position="288"/>
    </location>
</feature>
<accession>A0A1B7MN39</accession>
<feature type="transmembrane region" description="Helical" evidence="5">
    <location>
        <begin position="35"/>
        <end position="58"/>
    </location>
</feature>
<name>A0A1B7MN39_9AGAM</name>
<dbReference type="InterPro" id="IPR050475">
    <property type="entry name" value="Prenyltransferase_related"/>
</dbReference>
<feature type="transmembrane region" description="Helical" evidence="5">
    <location>
        <begin position="107"/>
        <end position="131"/>
    </location>
</feature>
<keyword evidence="2 5" id="KW-0812">Transmembrane</keyword>
<keyword evidence="3 5" id="KW-1133">Transmembrane helix</keyword>
<evidence type="ECO:0000313" key="7">
    <source>
        <dbReference type="Proteomes" id="UP000092154"/>
    </source>
</evidence>